<gene>
    <name evidence="1" type="ORF">L9059_00520</name>
</gene>
<comment type="caution">
    <text evidence="1">The sequence shown here is derived from an EMBL/GenBank/DDBJ whole genome shotgun (WGS) entry which is preliminary data.</text>
</comment>
<reference evidence="1 2" key="1">
    <citation type="submission" date="2022-02" db="EMBL/GenBank/DDBJ databases">
        <title>Comparative genomics of the first Antarctic Pseudomonas spp. capable of biotransforming 2,4,6-Trinitrotoluene.</title>
        <authorList>
            <person name="Cabrera M.A."/>
            <person name="Marquez S.L."/>
            <person name="Perez-Donoso J.M."/>
        </authorList>
    </citation>
    <scope>NUCLEOTIDE SEQUENCE [LARGE SCALE GENOMIC DNA]</scope>
    <source>
        <strain evidence="1 2">TNT19</strain>
    </source>
</reference>
<evidence type="ECO:0000313" key="1">
    <source>
        <dbReference type="EMBL" id="MCK1788697.1"/>
    </source>
</evidence>
<name>A0ABT0ET74_9PSED</name>
<organism evidence="1 2">
    <name type="scientific">Pseudomonas violetae</name>
    <dbReference type="NCBI Taxonomy" id="2915813"/>
    <lineage>
        <taxon>Bacteria</taxon>
        <taxon>Pseudomonadati</taxon>
        <taxon>Pseudomonadota</taxon>
        <taxon>Gammaproteobacteria</taxon>
        <taxon>Pseudomonadales</taxon>
        <taxon>Pseudomonadaceae</taxon>
        <taxon>Pseudomonas</taxon>
    </lineage>
</organism>
<keyword evidence="2" id="KW-1185">Reference proteome</keyword>
<sequence>MLIDFESVHATYLKGSMAAGTWAFSPVNAANPKVGMNLSTFQVFSNAGLGVAVYLRNSVDDANVAIKVHVGLKLVFSRKQEQSYLLFNDDQRITMTLDVGGVRALYAWLAGDNSRFEYEIARPGAPKKLMTGFETDQTFPLTLRASESDLNGGSRMISVGLSDSDIFHIQLHCLALAKLLYPCISDAALIAHMKPRVRAQENSIPSERTDAGIYVEPSPALTTQATVAERKSQAVAKPGLTIDQCKRAVYGVGKSKWPRKDIETIEYIQGGSVEAMDRFVKAGNAGDFTEWERIYNFLHPDAC</sequence>
<accession>A0ABT0ET74</accession>
<protein>
    <submittedName>
        <fullName evidence="1">Uncharacterized protein</fullName>
    </submittedName>
</protein>
<dbReference type="Proteomes" id="UP001299876">
    <property type="component" value="Unassembled WGS sequence"/>
</dbReference>
<dbReference type="EMBL" id="JAKNRW010000001">
    <property type="protein sequence ID" value="MCK1788697.1"/>
    <property type="molecule type" value="Genomic_DNA"/>
</dbReference>
<evidence type="ECO:0000313" key="2">
    <source>
        <dbReference type="Proteomes" id="UP001299876"/>
    </source>
</evidence>
<dbReference type="RefSeq" id="WP_247285682.1">
    <property type="nucleotide sequence ID" value="NZ_JAKNRW010000001.1"/>
</dbReference>
<proteinExistence type="predicted"/>